<evidence type="ECO:0000256" key="1">
    <source>
        <dbReference type="ARBA" id="ARBA00023115"/>
    </source>
</evidence>
<evidence type="ECO:0000313" key="2">
    <source>
        <dbReference type="EMBL" id="CAG9326557.1"/>
    </source>
</evidence>
<dbReference type="PANTHER" id="PTHR43317">
    <property type="entry name" value="THERMOSPERMINE SYNTHASE ACAULIS5"/>
    <property type="match status" value="1"/>
</dbReference>
<dbReference type="GO" id="GO:0006596">
    <property type="term" value="P:polyamine biosynthetic process"/>
    <property type="evidence" value="ECO:0007669"/>
    <property type="project" value="UniProtKB-KW"/>
</dbReference>
<dbReference type="CDD" id="cd02440">
    <property type="entry name" value="AdoMet_MTases"/>
    <property type="match status" value="1"/>
</dbReference>
<accession>A0AAU9JSY7</accession>
<keyword evidence="3" id="KW-1185">Reference proteome</keyword>
<dbReference type="InterPro" id="IPR029063">
    <property type="entry name" value="SAM-dependent_MTases_sf"/>
</dbReference>
<evidence type="ECO:0000313" key="3">
    <source>
        <dbReference type="Proteomes" id="UP001162131"/>
    </source>
</evidence>
<dbReference type="Gene3D" id="3.40.50.150">
    <property type="entry name" value="Vaccinia Virus protein VP39"/>
    <property type="match status" value="1"/>
</dbReference>
<reference evidence="2" key="1">
    <citation type="submission" date="2021-09" db="EMBL/GenBank/DDBJ databases">
        <authorList>
            <consortium name="AG Swart"/>
            <person name="Singh M."/>
            <person name="Singh A."/>
            <person name="Seah K."/>
            <person name="Emmerich C."/>
        </authorList>
    </citation>
    <scope>NUCLEOTIDE SEQUENCE</scope>
    <source>
        <strain evidence="2">ATCC30299</strain>
    </source>
</reference>
<proteinExistence type="predicted"/>
<dbReference type="PANTHER" id="PTHR43317:SF1">
    <property type="entry name" value="THERMOSPERMINE SYNTHASE ACAULIS5"/>
    <property type="match status" value="1"/>
</dbReference>
<dbReference type="EMBL" id="CAJZBQ010000040">
    <property type="protein sequence ID" value="CAG9326557.1"/>
    <property type="molecule type" value="Genomic_DNA"/>
</dbReference>
<keyword evidence="1" id="KW-0620">Polyamine biosynthesis</keyword>
<evidence type="ECO:0008006" key="4">
    <source>
        <dbReference type="Google" id="ProtNLM"/>
    </source>
</evidence>
<organism evidence="2 3">
    <name type="scientific">Blepharisma stoltei</name>
    <dbReference type="NCBI Taxonomy" id="1481888"/>
    <lineage>
        <taxon>Eukaryota</taxon>
        <taxon>Sar</taxon>
        <taxon>Alveolata</taxon>
        <taxon>Ciliophora</taxon>
        <taxon>Postciliodesmatophora</taxon>
        <taxon>Heterotrichea</taxon>
        <taxon>Heterotrichida</taxon>
        <taxon>Blepharismidae</taxon>
        <taxon>Blepharisma</taxon>
    </lineage>
</organism>
<protein>
    <recommendedName>
        <fullName evidence="4">Methyltransferase-like protein 13</fullName>
    </recommendedName>
</protein>
<comment type="caution">
    <text evidence="2">The sequence shown here is derived from an EMBL/GenBank/DDBJ whole genome shotgun (WGS) entry which is preliminary data.</text>
</comment>
<name>A0AAU9JSY7_9CILI</name>
<dbReference type="Pfam" id="PF01564">
    <property type="entry name" value="Spermine_synth"/>
    <property type="match status" value="1"/>
</dbReference>
<dbReference type="AlphaFoldDB" id="A0AAU9JSY7"/>
<dbReference type="Proteomes" id="UP001162131">
    <property type="component" value="Unassembled WGS sequence"/>
</dbReference>
<dbReference type="SUPFAM" id="SSF53335">
    <property type="entry name" value="S-adenosyl-L-methionine-dependent methyltransferases"/>
    <property type="match status" value="1"/>
</dbReference>
<sequence length="444" mass="50237">MVEPSIENLSFKIGKFNLQVDKSLLFQSRITIPLKPSQIISIPCFSSENPIFPKYSFTLVDSPSKQKLKLKTFSVFIIPQGQENSWSFSEIEGQRDLLKTVNTSRLLFVKLNHGFEFSTMQAIQQELSEIAQFLAPPMGKSSRIAFMTNGDIGERAVVFQNGNMIIEDVKEEETYLRQLIYLTNVNQIQSEIKLKQVLNTDSPLHAENSPAVKQGGLLEADYSTLTCEWLKVMLFSLAFNSNTIFGNEEMINVLILGAGGGVFSSFLLSHFQNIQVFAVDIDSSLIDIGRRFFGAKESNRQQIIIEDALVFVENCRDLQFDLVFLDICAADSHIPTPPPPFTSQDFLRKLKNLMTENCVLSINTFGTAHQKENSIKEILKSFESLYKISCKEDTNDILFCLKKIITQSQIEDNLKIIEERKTWDSSLNLSDYLSALKLETPKSS</sequence>
<gene>
    <name evidence="2" type="ORF">BSTOLATCC_MIC40982</name>
</gene>